<feature type="transmembrane region" description="Helical" evidence="2">
    <location>
        <begin position="79"/>
        <end position="97"/>
    </location>
</feature>
<dbReference type="AlphaFoldDB" id="A0A517M175"/>
<evidence type="ECO:0000313" key="4">
    <source>
        <dbReference type="Proteomes" id="UP000319557"/>
    </source>
</evidence>
<keyword evidence="4" id="KW-1185">Reference proteome</keyword>
<dbReference type="EMBL" id="CP036261">
    <property type="protein sequence ID" value="QDS88628.1"/>
    <property type="molecule type" value="Genomic_DNA"/>
</dbReference>
<feature type="transmembrane region" description="Helical" evidence="2">
    <location>
        <begin position="44"/>
        <end position="67"/>
    </location>
</feature>
<accession>A0A517M175</accession>
<evidence type="ECO:0000256" key="2">
    <source>
        <dbReference type="SAM" id="Phobius"/>
    </source>
</evidence>
<feature type="compositionally biased region" description="Polar residues" evidence="1">
    <location>
        <begin position="147"/>
        <end position="167"/>
    </location>
</feature>
<sequence length="167" mass="18051">MTMNNHSGFSRVARDLLELCELQFQLLSVDSQEARRKATRAMQLTVISIALGGSALTTSMIGCSFLVHELAGWTPGASLASVAAASFVVVAGLLWAASRATATATAALQETKSEFIENLKWLKAVLIRPETSPRNQLRAESFPDRNPSCNPDANGSHPFQSALYNER</sequence>
<evidence type="ECO:0000313" key="3">
    <source>
        <dbReference type="EMBL" id="QDS88628.1"/>
    </source>
</evidence>
<evidence type="ECO:0000256" key="1">
    <source>
        <dbReference type="SAM" id="MobiDB-lite"/>
    </source>
</evidence>
<gene>
    <name evidence="3" type="ORF">EC9_28190</name>
</gene>
<keyword evidence="2" id="KW-0472">Membrane</keyword>
<dbReference type="Proteomes" id="UP000319557">
    <property type="component" value="Chromosome"/>
</dbReference>
<keyword evidence="2" id="KW-0812">Transmembrane</keyword>
<organism evidence="3 4">
    <name type="scientific">Rosistilla ulvae</name>
    <dbReference type="NCBI Taxonomy" id="1930277"/>
    <lineage>
        <taxon>Bacteria</taxon>
        <taxon>Pseudomonadati</taxon>
        <taxon>Planctomycetota</taxon>
        <taxon>Planctomycetia</taxon>
        <taxon>Pirellulales</taxon>
        <taxon>Pirellulaceae</taxon>
        <taxon>Rosistilla</taxon>
    </lineage>
</organism>
<dbReference type="OrthoDB" id="286918at2"/>
<feature type="region of interest" description="Disordered" evidence="1">
    <location>
        <begin position="135"/>
        <end position="167"/>
    </location>
</feature>
<reference evidence="3 4" key="1">
    <citation type="submission" date="2019-02" db="EMBL/GenBank/DDBJ databases">
        <title>Deep-cultivation of Planctomycetes and their phenomic and genomic characterization uncovers novel biology.</title>
        <authorList>
            <person name="Wiegand S."/>
            <person name="Jogler M."/>
            <person name="Boedeker C."/>
            <person name="Pinto D."/>
            <person name="Vollmers J."/>
            <person name="Rivas-Marin E."/>
            <person name="Kohn T."/>
            <person name="Peeters S.H."/>
            <person name="Heuer A."/>
            <person name="Rast P."/>
            <person name="Oberbeckmann S."/>
            <person name="Bunk B."/>
            <person name="Jeske O."/>
            <person name="Meyerdierks A."/>
            <person name="Storesund J.E."/>
            <person name="Kallscheuer N."/>
            <person name="Luecker S."/>
            <person name="Lage O.M."/>
            <person name="Pohl T."/>
            <person name="Merkel B.J."/>
            <person name="Hornburger P."/>
            <person name="Mueller R.-W."/>
            <person name="Bruemmer F."/>
            <person name="Labrenz M."/>
            <person name="Spormann A.M."/>
            <person name="Op den Camp H."/>
            <person name="Overmann J."/>
            <person name="Amann R."/>
            <person name="Jetten M.S.M."/>
            <person name="Mascher T."/>
            <person name="Medema M.H."/>
            <person name="Devos D.P."/>
            <person name="Kaster A.-K."/>
            <person name="Ovreas L."/>
            <person name="Rohde M."/>
            <person name="Galperin M.Y."/>
            <person name="Jogler C."/>
        </authorList>
    </citation>
    <scope>NUCLEOTIDE SEQUENCE [LARGE SCALE GENOMIC DNA]</scope>
    <source>
        <strain evidence="3 4">EC9</strain>
    </source>
</reference>
<dbReference type="Pfam" id="PF07332">
    <property type="entry name" value="Phage_holin_3_6"/>
    <property type="match status" value="1"/>
</dbReference>
<name>A0A517M175_9BACT</name>
<protein>
    <submittedName>
        <fullName evidence="3">Uncharacterized protein</fullName>
    </submittedName>
</protein>
<dbReference type="InterPro" id="IPR009937">
    <property type="entry name" value="Phage_holin_3_6"/>
</dbReference>
<proteinExistence type="predicted"/>
<dbReference type="KEGG" id="ruv:EC9_28190"/>
<keyword evidence="2" id="KW-1133">Transmembrane helix</keyword>